<accession>A0A831RXR8</accession>
<comment type="caution">
    <text evidence="16">The sequence shown here is derived from an EMBL/GenBank/DDBJ whole genome shotgun (WGS) entry which is preliminary data.</text>
</comment>
<dbReference type="Proteomes" id="UP000886339">
    <property type="component" value="Unassembled WGS sequence"/>
</dbReference>
<dbReference type="GO" id="GO:0004488">
    <property type="term" value="F:methylenetetrahydrofolate dehydrogenase (NADP+) activity"/>
    <property type="evidence" value="ECO:0007669"/>
    <property type="project" value="UniProtKB-UniRule"/>
</dbReference>
<comment type="caution">
    <text evidence="13">Lacks conserved residue(s) required for the propagation of feature annotation.</text>
</comment>
<dbReference type="FunFam" id="3.40.50.10860:FF:000001">
    <property type="entry name" value="Bifunctional protein FolD"/>
    <property type="match status" value="1"/>
</dbReference>
<evidence type="ECO:0000256" key="13">
    <source>
        <dbReference type="HAMAP-Rule" id="MF_01576"/>
    </source>
</evidence>
<comment type="similarity">
    <text evidence="13">Belongs to the tetrahydrofolate dehydrogenase/cyclohydrolase family.</text>
</comment>
<feature type="domain" description="Tetrahydrofolate dehydrogenase/cyclohydrolase NAD(P)-binding" evidence="15">
    <location>
        <begin position="140"/>
        <end position="280"/>
    </location>
</feature>
<evidence type="ECO:0000256" key="1">
    <source>
        <dbReference type="ARBA" id="ARBA00004777"/>
    </source>
</evidence>
<feature type="domain" description="Tetrahydrofolate dehydrogenase/cyclohydrolase catalytic" evidence="14">
    <location>
        <begin position="6"/>
        <end position="121"/>
    </location>
</feature>
<dbReference type="InterPro" id="IPR020867">
    <property type="entry name" value="THF_DH/CycHdrlase_CS"/>
</dbReference>
<dbReference type="Pfam" id="PF02882">
    <property type="entry name" value="THF_DHG_CYH_C"/>
    <property type="match status" value="1"/>
</dbReference>
<keyword evidence="10 13" id="KW-0486">Methionine biosynthesis</keyword>
<keyword evidence="5 13" id="KW-0658">Purine biosynthesis</keyword>
<dbReference type="NCBIfam" id="NF010783">
    <property type="entry name" value="PRK14186.1"/>
    <property type="match status" value="1"/>
</dbReference>
<dbReference type="AlphaFoldDB" id="A0A831RXR8"/>
<keyword evidence="11 13" id="KW-0511">Multifunctional enzyme</keyword>
<dbReference type="GO" id="GO:0006164">
    <property type="term" value="P:purine nucleotide biosynthetic process"/>
    <property type="evidence" value="ECO:0007669"/>
    <property type="project" value="UniProtKB-KW"/>
</dbReference>
<evidence type="ECO:0000259" key="14">
    <source>
        <dbReference type="Pfam" id="PF00763"/>
    </source>
</evidence>
<comment type="catalytic activity">
    <reaction evidence="13">
        <text>(6R)-5,10-methylene-5,6,7,8-tetrahydrofolate + NADP(+) = (6R)-5,10-methenyltetrahydrofolate + NADPH</text>
        <dbReference type="Rhea" id="RHEA:22812"/>
        <dbReference type="ChEBI" id="CHEBI:15636"/>
        <dbReference type="ChEBI" id="CHEBI:57455"/>
        <dbReference type="ChEBI" id="CHEBI:57783"/>
        <dbReference type="ChEBI" id="CHEBI:58349"/>
        <dbReference type="EC" id="1.5.1.5"/>
    </reaction>
</comment>
<dbReference type="GO" id="GO:0005829">
    <property type="term" value="C:cytosol"/>
    <property type="evidence" value="ECO:0007669"/>
    <property type="project" value="TreeGrafter"/>
</dbReference>
<evidence type="ECO:0000256" key="9">
    <source>
        <dbReference type="ARBA" id="ARBA00023102"/>
    </source>
</evidence>
<evidence type="ECO:0000256" key="10">
    <source>
        <dbReference type="ARBA" id="ARBA00023167"/>
    </source>
</evidence>
<evidence type="ECO:0000256" key="5">
    <source>
        <dbReference type="ARBA" id="ARBA00022755"/>
    </source>
</evidence>
<dbReference type="PROSITE" id="PS00767">
    <property type="entry name" value="THF_DHG_CYH_2"/>
    <property type="match status" value="1"/>
</dbReference>
<proteinExistence type="inferred from homology"/>
<comment type="function">
    <text evidence="13">Catalyzes the oxidation of 5,10-methylenetetrahydrofolate to 5,10-methenyltetrahydrofolate and then the hydrolysis of 5,10-methenyltetrahydrofolate to 10-formyltetrahydrofolate.</text>
</comment>
<dbReference type="InterPro" id="IPR020630">
    <property type="entry name" value="THF_DH/CycHdrlase_cat_dom"/>
</dbReference>
<dbReference type="Pfam" id="PF00763">
    <property type="entry name" value="THF_DHG_CYH"/>
    <property type="match status" value="1"/>
</dbReference>
<dbReference type="Gene3D" id="3.40.50.720">
    <property type="entry name" value="NAD(P)-binding Rossmann-like Domain"/>
    <property type="match status" value="1"/>
</dbReference>
<feature type="binding site" evidence="13">
    <location>
        <position position="232"/>
    </location>
    <ligand>
        <name>NADP(+)</name>
        <dbReference type="ChEBI" id="CHEBI:58349"/>
    </ligand>
</feature>
<keyword evidence="4 13" id="KW-0028">Amino-acid biosynthesis</keyword>
<dbReference type="HAMAP" id="MF_01576">
    <property type="entry name" value="THF_DHG_CYH"/>
    <property type="match status" value="1"/>
</dbReference>
<feature type="binding site" evidence="13">
    <location>
        <begin position="166"/>
        <end position="168"/>
    </location>
    <ligand>
        <name>NADP(+)</name>
        <dbReference type="ChEBI" id="CHEBI:58349"/>
    </ligand>
</feature>
<reference evidence="16" key="1">
    <citation type="journal article" date="2020" name="mSystems">
        <title>Genome- and Community-Level Interaction Insights into Carbon Utilization and Element Cycling Functions of Hydrothermarchaeota in Hydrothermal Sediment.</title>
        <authorList>
            <person name="Zhou Z."/>
            <person name="Liu Y."/>
            <person name="Xu W."/>
            <person name="Pan J."/>
            <person name="Luo Z.H."/>
            <person name="Li M."/>
        </authorList>
    </citation>
    <scope>NUCLEOTIDE SEQUENCE [LARGE SCALE GENOMIC DNA]</scope>
    <source>
        <strain evidence="16">HyVt-458</strain>
    </source>
</reference>
<comment type="pathway">
    <text evidence="1 13">One-carbon metabolism; tetrahydrofolate interconversion.</text>
</comment>
<evidence type="ECO:0000256" key="3">
    <source>
        <dbReference type="ARBA" id="ARBA00022563"/>
    </source>
</evidence>
<dbReference type="GO" id="GO:0000105">
    <property type="term" value="P:L-histidine biosynthetic process"/>
    <property type="evidence" value="ECO:0007669"/>
    <property type="project" value="UniProtKB-KW"/>
</dbReference>
<protein>
    <recommendedName>
        <fullName evidence="13">Bifunctional protein FolD</fullName>
    </recommendedName>
    <domain>
        <recommendedName>
            <fullName evidence="13">Methylenetetrahydrofolate dehydrogenase</fullName>
            <ecNumber evidence="13">1.5.1.5</ecNumber>
        </recommendedName>
    </domain>
    <domain>
        <recommendedName>
            <fullName evidence="13">Methenyltetrahydrofolate cyclohydrolase</fullName>
            <ecNumber evidence="13">3.5.4.9</ecNumber>
        </recommendedName>
    </domain>
</protein>
<comment type="catalytic activity">
    <reaction evidence="12 13">
        <text>(6R)-5,10-methenyltetrahydrofolate + H2O = (6R)-10-formyltetrahydrofolate + H(+)</text>
        <dbReference type="Rhea" id="RHEA:23700"/>
        <dbReference type="ChEBI" id="CHEBI:15377"/>
        <dbReference type="ChEBI" id="CHEBI:15378"/>
        <dbReference type="ChEBI" id="CHEBI:57455"/>
        <dbReference type="ChEBI" id="CHEBI:195366"/>
        <dbReference type="EC" id="3.5.4.9"/>
    </reaction>
</comment>
<dbReference type="GO" id="GO:0035999">
    <property type="term" value="P:tetrahydrofolate interconversion"/>
    <property type="evidence" value="ECO:0007669"/>
    <property type="project" value="UniProtKB-UniRule"/>
</dbReference>
<dbReference type="CDD" id="cd01080">
    <property type="entry name" value="NAD_bind_m-THF_DH_Cyclohyd"/>
    <property type="match status" value="1"/>
</dbReference>
<dbReference type="EC" id="1.5.1.5" evidence="13"/>
<evidence type="ECO:0000256" key="11">
    <source>
        <dbReference type="ARBA" id="ARBA00023268"/>
    </source>
</evidence>
<dbReference type="UniPathway" id="UPA00193"/>
<dbReference type="PRINTS" id="PR00085">
    <property type="entry name" value="THFDHDRGNASE"/>
</dbReference>
<organism evidence="16">
    <name type="scientific">Thiolapillus brandeum</name>
    <dbReference type="NCBI Taxonomy" id="1076588"/>
    <lineage>
        <taxon>Bacteria</taxon>
        <taxon>Pseudomonadati</taxon>
        <taxon>Pseudomonadota</taxon>
        <taxon>Gammaproteobacteria</taxon>
        <taxon>Chromatiales</taxon>
        <taxon>Sedimenticolaceae</taxon>
        <taxon>Thiolapillus</taxon>
    </lineage>
</organism>
<dbReference type="EC" id="3.5.4.9" evidence="13"/>
<dbReference type="EMBL" id="DRLF01000210">
    <property type="protein sequence ID" value="HEC06358.1"/>
    <property type="molecule type" value="Genomic_DNA"/>
</dbReference>
<dbReference type="NCBIfam" id="NF008058">
    <property type="entry name" value="PRK10792.1"/>
    <property type="match status" value="1"/>
</dbReference>
<evidence type="ECO:0000259" key="15">
    <source>
        <dbReference type="Pfam" id="PF02882"/>
    </source>
</evidence>
<dbReference type="InterPro" id="IPR046346">
    <property type="entry name" value="Aminoacid_DH-like_N_sf"/>
</dbReference>
<keyword evidence="3 13" id="KW-0554">One-carbon metabolism</keyword>
<dbReference type="InterPro" id="IPR036291">
    <property type="entry name" value="NAD(P)-bd_dom_sf"/>
</dbReference>
<dbReference type="SUPFAM" id="SSF53223">
    <property type="entry name" value="Aminoacid dehydrogenase-like, N-terminal domain"/>
    <property type="match status" value="1"/>
</dbReference>
<evidence type="ECO:0000256" key="4">
    <source>
        <dbReference type="ARBA" id="ARBA00022605"/>
    </source>
</evidence>
<dbReference type="FunFam" id="3.40.50.720:FF:000006">
    <property type="entry name" value="Bifunctional protein FolD"/>
    <property type="match status" value="1"/>
</dbReference>
<dbReference type="SUPFAM" id="SSF51735">
    <property type="entry name" value="NAD(P)-binding Rossmann-fold domains"/>
    <property type="match status" value="1"/>
</dbReference>
<keyword evidence="6 13" id="KW-0378">Hydrolase</keyword>
<comment type="subunit">
    <text evidence="2 13">Homodimer.</text>
</comment>
<dbReference type="PANTHER" id="PTHR48099">
    <property type="entry name" value="C-1-TETRAHYDROFOLATE SYNTHASE, CYTOPLASMIC-RELATED"/>
    <property type="match status" value="1"/>
</dbReference>
<dbReference type="InterPro" id="IPR020631">
    <property type="entry name" value="THF_DH/CycHdrlase_NAD-bd_dom"/>
</dbReference>
<gene>
    <name evidence="13 16" type="primary">folD</name>
    <name evidence="16" type="ORF">ENJ12_05885</name>
</gene>
<evidence type="ECO:0000256" key="8">
    <source>
        <dbReference type="ARBA" id="ARBA00023002"/>
    </source>
</evidence>
<dbReference type="GO" id="GO:0004477">
    <property type="term" value="F:methenyltetrahydrofolate cyclohydrolase activity"/>
    <property type="evidence" value="ECO:0007669"/>
    <property type="project" value="UniProtKB-UniRule"/>
</dbReference>
<dbReference type="GO" id="GO:0009086">
    <property type="term" value="P:methionine biosynthetic process"/>
    <property type="evidence" value="ECO:0007669"/>
    <property type="project" value="UniProtKB-KW"/>
</dbReference>
<name>A0A831RXR8_9GAMM</name>
<evidence type="ECO:0000256" key="12">
    <source>
        <dbReference type="ARBA" id="ARBA00036357"/>
    </source>
</evidence>
<sequence length="286" mass="30804">MSAQILDGKAIAADLRKTIQAEVSAITASGQRPPGLAVILVGDNPASQVYVRNKQKACEEVGFLSELIRLEADTAQDELLTLIDELNEREEIDGILVQLPLPEQIDEETVIERILPTKDVDGFHPYNVGRLVLRMPLLRPCTPKGVMTMLERTGMELAGKDAVIIGQSNIVGRPMALELLMARCTITVCHSRTKNLTDKIRGADIVVAAVGRPEFVQGDWIKPGAIVIDVGINRKDDGKLCGDVDFASASEVAGWITPVPGGVGPMTIATLLENTLQAAILHNSDT</sequence>
<dbReference type="Gene3D" id="3.40.50.10860">
    <property type="entry name" value="Leucine Dehydrogenase, chain A, domain 1"/>
    <property type="match status" value="1"/>
</dbReference>
<keyword evidence="8 13" id="KW-0560">Oxidoreductase</keyword>
<keyword evidence="7 13" id="KW-0521">NADP</keyword>
<evidence type="ECO:0000256" key="6">
    <source>
        <dbReference type="ARBA" id="ARBA00022801"/>
    </source>
</evidence>
<dbReference type="InterPro" id="IPR000672">
    <property type="entry name" value="THF_DH/CycHdrlase"/>
</dbReference>
<keyword evidence="9 13" id="KW-0368">Histidine biosynthesis</keyword>
<evidence type="ECO:0000256" key="2">
    <source>
        <dbReference type="ARBA" id="ARBA00011738"/>
    </source>
</evidence>
<evidence type="ECO:0000313" key="16">
    <source>
        <dbReference type="EMBL" id="HEC06358.1"/>
    </source>
</evidence>
<dbReference type="PANTHER" id="PTHR48099:SF5">
    <property type="entry name" value="C-1-TETRAHYDROFOLATE SYNTHASE, CYTOPLASMIC"/>
    <property type="match status" value="1"/>
</dbReference>
<evidence type="ECO:0000256" key="7">
    <source>
        <dbReference type="ARBA" id="ARBA00022857"/>
    </source>
</evidence>